<organism evidence="8 9">
    <name type="scientific">Paraglaciecola arctica BSs20135</name>
    <dbReference type="NCBI Taxonomy" id="493475"/>
    <lineage>
        <taxon>Bacteria</taxon>
        <taxon>Pseudomonadati</taxon>
        <taxon>Pseudomonadota</taxon>
        <taxon>Gammaproteobacteria</taxon>
        <taxon>Alteromonadales</taxon>
        <taxon>Alteromonadaceae</taxon>
        <taxon>Paraglaciecola</taxon>
    </lineage>
</organism>
<dbReference type="PANTHER" id="PTHR38050">
    <property type="match status" value="1"/>
</dbReference>
<dbReference type="GO" id="GO:0005576">
    <property type="term" value="C:extracellular region"/>
    <property type="evidence" value="ECO:0007669"/>
    <property type="project" value="UniProtKB-SubCell"/>
</dbReference>
<dbReference type="Gene3D" id="3.40.50.1820">
    <property type="entry name" value="alpha/beta hydrolase"/>
    <property type="match status" value="1"/>
</dbReference>
<dbReference type="PANTHER" id="PTHR38050:SF2">
    <property type="entry name" value="FERULOYL ESTERASE C-RELATED"/>
    <property type="match status" value="1"/>
</dbReference>
<dbReference type="EMBL" id="BAEO01000062">
    <property type="protein sequence ID" value="GAC21395.1"/>
    <property type="molecule type" value="Genomic_DNA"/>
</dbReference>
<protein>
    <submittedName>
        <fullName evidence="8">Polyhydroxybutyrate depolymerase</fullName>
    </submittedName>
</protein>
<keyword evidence="5" id="KW-0378">Hydrolase</keyword>
<evidence type="ECO:0000256" key="7">
    <source>
        <dbReference type="ARBA" id="ARBA00023326"/>
    </source>
</evidence>
<evidence type="ECO:0000256" key="2">
    <source>
        <dbReference type="ARBA" id="ARBA00022525"/>
    </source>
</evidence>
<dbReference type="InterPro" id="IPR029058">
    <property type="entry name" value="AB_hydrolase_fold"/>
</dbReference>
<comment type="caution">
    <text evidence="8">The sequence shown here is derived from an EMBL/GenBank/DDBJ whole genome shotgun (WGS) entry which is preliminary data.</text>
</comment>
<evidence type="ECO:0000256" key="1">
    <source>
        <dbReference type="ARBA" id="ARBA00004613"/>
    </source>
</evidence>
<keyword evidence="6" id="KW-0119">Carbohydrate metabolism</keyword>
<proteinExistence type="predicted"/>
<keyword evidence="2" id="KW-0964">Secreted</keyword>
<dbReference type="AlphaFoldDB" id="K6ZDA9"/>
<comment type="subcellular location">
    <subcellularLocation>
        <location evidence="1">Secreted</location>
    </subcellularLocation>
</comment>
<dbReference type="InterPro" id="IPR010126">
    <property type="entry name" value="Esterase_phb"/>
</dbReference>
<dbReference type="OrthoDB" id="9801763at2"/>
<keyword evidence="7" id="KW-0624">Polysaccharide degradation</keyword>
<dbReference type="RefSeq" id="WP_007624301.1">
    <property type="nucleotide sequence ID" value="NZ_BAEO01000062.1"/>
</dbReference>
<evidence type="ECO:0000313" key="8">
    <source>
        <dbReference type="EMBL" id="GAC21395.1"/>
    </source>
</evidence>
<reference evidence="8 9" key="1">
    <citation type="journal article" date="2017" name="Antonie Van Leeuwenhoek">
        <title>Rhizobium rhizosphaerae sp. nov., a novel species isolated from rice rhizosphere.</title>
        <authorList>
            <person name="Zhao J.J."/>
            <person name="Zhang J."/>
            <person name="Zhang R.J."/>
            <person name="Zhang C.W."/>
            <person name="Yin H.Q."/>
            <person name="Zhang X.X."/>
        </authorList>
    </citation>
    <scope>NUCLEOTIDE SEQUENCE [LARGE SCALE GENOMIC DNA]</scope>
    <source>
        <strain evidence="8 9">BSs20135</strain>
    </source>
</reference>
<evidence type="ECO:0000256" key="6">
    <source>
        <dbReference type="ARBA" id="ARBA00023277"/>
    </source>
</evidence>
<dbReference type="Proteomes" id="UP000006327">
    <property type="component" value="Unassembled WGS sequence"/>
</dbReference>
<dbReference type="GO" id="GO:0030600">
    <property type="term" value="F:feruloyl esterase activity"/>
    <property type="evidence" value="ECO:0007669"/>
    <property type="project" value="InterPro"/>
</dbReference>
<sequence>MKSLLPTILISLTLGVGLALYSELVTAQENTYLSDITIREQDRQYRLFVPSSYDKSQSMPVVLNFHGTSASPAQQVEISNIETLAQQHGFIAVSPAAIYRRTPEGPKTWNVDKDPLGVDDVFFVQTLIAQLKQQYNVDNNGIYAMGFSGGARMSSRLACDLSKQIAAIGPVAGVRFPEDCHPARVVPVITFHGKKDGVNHYVANDDSPPYWRMGVEPAISGWLDNNHCVKQAQNTDLGEQVTRLTYSQCQDHGDVIFYQSTRAGHTWPGSKMADKLASYGLGATDKHIPATELIWSFFKEHPLQ</sequence>
<evidence type="ECO:0000256" key="3">
    <source>
        <dbReference type="ARBA" id="ARBA00022651"/>
    </source>
</evidence>
<dbReference type="SUPFAM" id="SSF53474">
    <property type="entry name" value="alpha/beta-Hydrolases"/>
    <property type="match status" value="1"/>
</dbReference>
<name>K6ZDA9_9ALTE</name>
<keyword evidence="3" id="KW-0858">Xylan degradation</keyword>
<dbReference type="InterPro" id="IPR043595">
    <property type="entry name" value="FaeB/C/D"/>
</dbReference>
<keyword evidence="9" id="KW-1185">Reference proteome</keyword>
<dbReference type="GO" id="GO:0045493">
    <property type="term" value="P:xylan catabolic process"/>
    <property type="evidence" value="ECO:0007669"/>
    <property type="project" value="UniProtKB-KW"/>
</dbReference>
<evidence type="ECO:0000256" key="4">
    <source>
        <dbReference type="ARBA" id="ARBA00022729"/>
    </source>
</evidence>
<dbReference type="STRING" id="493475.GARC_4453"/>
<dbReference type="eggNOG" id="COG3509">
    <property type="taxonomic scope" value="Bacteria"/>
</dbReference>
<accession>K6ZDA9</accession>
<keyword evidence="4" id="KW-0732">Signal</keyword>
<evidence type="ECO:0000313" key="9">
    <source>
        <dbReference type="Proteomes" id="UP000006327"/>
    </source>
</evidence>
<evidence type="ECO:0000256" key="5">
    <source>
        <dbReference type="ARBA" id="ARBA00022801"/>
    </source>
</evidence>
<gene>
    <name evidence="8" type="primary">lpqC</name>
    <name evidence="8" type="ORF">GARC_4453</name>
</gene>
<dbReference type="Pfam" id="PF10503">
    <property type="entry name" value="Esterase_PHB"/>
    <property type="match status" value="1"/>
</dbReference>